<dbReference type="EC" id="2.7.1.90" evidence="6"/>
<comment type="function">
    <text evidence="6">Catalyzes the phosphorylation of D-fructose 6-phosphate, the first committing step of glycolysis. Uses inorganic phosphate (PPi) as phosphoryl donor instead of ATP like common ATP-dependent phosphofructokinases (ATP-PFKs), which renders the reaction reversible, and can thus function both in glycolysis and gluconeogenesis. Consistently, PPi-PFK can replace the enzymes of both the forward (ATP-PFK) and reverse (fructose-bisphosphatase (FBPase)) reactions.</text>
</comment>
<evidence type="ECO:0000256" key="6">
    <source>
        <dbReference type="HAMAP-Rule" id="MF_01978"/>
    </source>
</evidence>
<feature type="site" description="Important for catalytic activity; stabilizes the transition state when the phosphoryl donor is PPi" evidence="6">
    <location>
        <position position="143"/>
    </location>
</feature>
<feature type="binding site" evidence="6">
    <location>
        <begin position="144"/>
        <end position="146"/>
    </location>
    <ligand>
        <name>substrate</name>
    </ligand>
</feature>
<dbReference type="HAMAP" id="MF_01978">
    <property type="entry name" value="Phosphofructokinase_II_B2"/>
    <property type="match status" value="1"/>
</dbReference>
<comment type="catalytic activity">
    <reaction evidence="6">
        <text>beta-D-fructose 6-phosphate + diphosphate = beta-D-fructose 1,6-bisphosphate + phosphate + H(+)</text>
        <dbReference type="Rhea" id="RHEA:13613"/>
        <dbReference type="ChEBI" id="CHEBI:15378"/>
        <dbReference type="ChEBI" id="CHEBI:32966"/>
        <dbReference type="ChEBI" id="CHEBI:33019"/>
        <dbReference type="ChEBI" id="CHEBI:43474"/>
        <dbReference type="ChEBI" id="CHEBI:57634"/>
        <dbReference type="EC" id="2.7.1.90"/>
    </reaction>
</comment>
<name>A0A4R3MPK1_9FIRM</name>
<dbReference type="InterPro" id="IPR035966">
    <property type="entry name" value="PKF_sf"/>
</dbReference>
<comment type="caution">
    <text evidence="6">Lacks conserved residue(s) required for the propagation of feature annotation.</text>
</comment>
<dbReference type="InterPro" id="IPR011404">
    <property type="entry name" value="PPi-PFK"/>
</dbReference>
<dbReference type="InterPro" id="IPR000023">
    <property type="entry name" value="Phosphofructokinase_dom"/>
</dbReference>
<dbReference type="EMBL" id="SMAL01000003">
    <property type="protein sequence ID" value="TCT15539.1"/>
    <property type="molecule type" value="Genomic_DNA"/>
</dbReference>
<evidence type="ECO:0000256" key="1">
    <source>
        <dbReference type="ARBA" id="ARBA00001946"/>
    </source>
</evidence>
<evidence type="ECO:0000313" key="9">
    <source>
        <dbReference type="Proteomes" id="UP000294902"/>
    </source>
</evidence>
<protein>
    <recommendedName>
        <fullName evidence="6">Pyrophosphate--fructose 6-phosphate 1-phosphotransferase</fullName>
        <ecNumber evidence="6">2.7.1.90</ecNumber>
    </recommendedName>
    <alternativeName>
        <fullName evidence="6">6-phosphofructokinase, pyrophosphate dependent</fullName>
    </alternativeName>
    <alternativeName>
        <fullName evidence="6">PPi-dependent phosphofructokinase</fullName>
        <shortName evidence="6">PPi-PFK</shortName>
    </alternativeName>
    <alternativeName>
        <fullName evidence="6">Pyrophosphate-dependent 6-phosphofructose-1-kinase</fullName>
    </alternativeName>
</protein>
<proteinExistence type="inferred from homology"/>
<evidence type="ECO:0000259" key="7">
    <source>
        <dbReference type="Pfam" id="PF00365"/>
    </source>
</evidence>
<feature type="domain" description="Phosphofructokinase" evidence="7">
    <location>
        <begin position="7"/>
        <end position="325"/>
    </location>
</feature>
<dbReference type="GO" id="GO:0003872">
    <property type="term" value="F:6-phosphofructokinase activity"/>
    <property type="evidence" value="ECO:0007669"/>
    <property type="project" value="UniProtKB-UniRule"/>
</dbReference>
<feature type="binding site" evidence="6">
    <location>
        <position position="247"/>
    </location>
    <ligand>
        <name>substrate</name>
    </ligand>
</feature>
<keyword evidence="9" id="KW-1185">Reference proteome</keyword>
<dbReference type="AlphaFoldDB" id="A0A4R3MPK1"/>
<gene>
    <name evidence="6" type="primary">pfp</name>
    <name evidence="8" type="ORF">EDC18_103245</name>
</gene>
<keyword evidence="6" id="KW-0963">Cytoplasm</keyword>
<dbReference type="RefSeq" id="WP_132251317.1">
    <property type="nucleotide sequence ID" value="NZ_SMAL01000003.1"/>
</dbReference>
<dbReference type="GO" id="GO:0006002">
    <property type="term" value="P:fructose 6-phosphate metabolic process"/>
    <property type="evidence" value="ECO:0007669"/>
    <property type="project" value="InterPro"/>
</dbReference>
<evidence type="ECO:0000313" key="8">
    <source>
        <dbReference type="EMBL" id="TCT15539.1"/>
    </source>
</evidence>
<dbReference type="PRINTS" id="PR00476">
    <property type="entry name" value="PHFRCTKINASE"/>
</dbReference>
<dbReference type="Gene3D" id="3.40.50.450">
    <property type="match status" value="1"/>
</dbReference>
<comment type="caution">
    <text evidence="8">The sequence shown here is derived from an EMBL/GenBank/DDBJ whole genome shotgun (WGS) entry which is preliminary data.</text>
</comment>
<comment type="similarity">
    <text evidence="6">Belongs to the phosphofructokinase type A (PFKA) family. PPi-dependent PFK group II subfamily. Clade 'B2' sub-subfamily.</text>
</comment>
<accession>A0A4R3MPK1</accession>
<dbReference type="PANTHER" id="PTHR45770">
    <property type="entry name" value="ATP-DEPENDENT 6-PHOSPHOFRUCTOKINASE 1"/>
    <property type="match status" value="1"/>
</dbReference>
<dbReference type="GO" id="GO:0005737">
    <property type="term" value="C:cytoplasm"/>
    <property type="evidence" value="ECO:0007669"/>
    <property type="project" value="UniProtKB-SubCell"/>
</dbReference>
<feature type="active site" description="Proton acceptor" evidence="6">
    <location>
        <position position="146"/>
    </location>
</feature>
<feature type="site" description="Important for catalytic activity and substrate specificity; stabilizes the transition state when the phosphoryl donor is PPi; prevents ATP from binding by mimicking the alpha-phosphate group of ATP" evidence="6">
    <location>
        <position position="117"/>
    </location>
</feature>
<dbReference type="Proteomes" id="UP000294902">
    <property type="component" value="Unassembled WGS sequence"/>
</dbReference>
<reference evidence="8 9" key="1">
    <citation type="submission" date="2019-03" db="EMBL/GenBank/DDBJ databases">
        <title>Genomic Encyclopedia of Type Strains, Phase IV (KMG-IV): sequencing the most valuable type-strain genomes for metagenomic binning, comparative biology and taxonomic classification.</title>
        <authorList>
            <person name="Goeker M."/>
        </authorList>
    </citation>
    <scope>NUCLEOTIDE SEQUENCE [LARGE SCALE GENOMIC DNA]</scope>
    <source>
        <strain evidence="8 9">DSM 24629</strain>
    </source>
</reference>
<keyword evidence="3 6" id="KW-0479">Metal-binding</keyword>
<dbReference type="Pfam" id="PF00365">
    <property type="entry name" value="PFK"/>
    <property type="match status" value="1"/>
</dbReference>
<sequence length="414" mass="45601">MSFASNCLVAQSGGPTSAINSSLSGVIEAALNNPKINTVYGAVNGIKGVLNEEVLNLNDIFSDSENIRTLRTTPSMFLGSCRYKLPTVEANENEYKIIFDFFKKYSIKYFFYIGGNDSMDTVAKLNKYAIDNSYEMQIIGIPKTIDNDLVHTDHTPGFGSAAKFVATSVLEMTHDTFCYNIPSVVIVEIMGRNAGWLTAAAALARNEYSDAPDLIYLPEIPFCTEKFIQDIKNVQKTKKNVVVAVSEGIRDEEGNYISATTAPNDSFGHAQLSGTGKSLESLIKSHMDCKIRSVELNILQRSASHISSLTDITEAALVGQKAVEVATNGVSGKMIAMKRINNAPYEVEFVTVDVSEVANKEKAIPREWINEEGNHVNQQLIDYMKPLIQGEVDITFKNGLPNYLPITHLTKRNQ</sequence>
<dbReference type="SUPFAM" id="SSF53784">
    <property type="entry name" value="Phosphofructokinase"/>
    <property type="match status" value="1"/>
</dbReference>
<dbReference type="PIRSF" id="PIRSF036483">
    <property type="entry name" value="PFK_XF0274"/>
    <property type="match status" value="1"/>
</dbReference>
<keyword evidence="5 6" id="KW-0460">Magnesium</keyword>
<feature type="binding site" evidence="6">
    <location>
        <position position="14"/>
    </location>
    <ligand>
        <name>diphosphate</name>
        <dbReference type="ChEBI" id="CHEBI:33019"/>
    </ligand>
</feature>
<evidence type="ECO:0000256" key="2">
    <source>
        <dbReference type="ARBA" id="ARBA00022679"/>
    </source>
</evidence>
<evidence type="ECO:0000256" key="3">
    <source>
        <dbReference type="ARBA" id="ARBA00022723"/>
    </source>
</evidence>
<dbReference type="GO" id="GO:0046872">
    <property type="term" value="F:metal ion binding"/>
    <property type="evidence" value="ECO:0007669"/>
    <property type="project" value="UniProtKB-KW"/>
</dbReference>
<dbReference type="OrthoDB" id="9802503at2"/>
<dbReference type="NCBIfam" id="NF010675">
    <property type="entry name" value="PRK14072.1"/>
    <property type="match status" value="1"/>
</dbReference>
<organism evidence="8 9">
    <name type="scientific">Natranaerovirga pectinivora</name>
    <dbReference type="NCBI Taxonomy" id="682400"/>
    <lineage>
        <taxon>Bacteria</taxon>
        <taxon>Bacillati</taxon>
        <taxon>Bacillota</taxon>
        <taxon>Clostridia</taxon>
        <taxon>Lachnospirales</taxon>
        <taxon>Natranaerovirgaceae</taxon>
        <taxon>Natranaerovirga</taxon>
    </lineage>
</organism>
<dbReference type="UniPathway" id="UPA00109">
    <property type="reaction ID" value="UER00182"/>
</dbReference>
<comment type="subunit">
    <text evidence="6">Homodimer.</text>
</comment>
<comment type="activity regulation">
    <text evidence="6">Non-allosteric.</text>
</comment>
<keyword evidence="2 6" id="KW-0808">Transferase</keyword>
<keyword evidence="4 6" id="KW-0418">Kinase</keyword>
<evidence type="ECO:0000256" key="5">
    <source>
        <dbReference type="ARBA" id="ARBA00022842"/>
    </source>
</evidence>
<dbReference type="InterPro" id="IPR022953">
    <property type="entry name" value="ATP_PFK"/>
</dbReference>
<dbReference type="InterPro" id="IPR050929">
    <property type="entry name" value="PFKA"/>
</dbReference>
<feature type="binding site" evidence="6">
    <location>
        <position position="116"/>
    </location>
    <ligand>
        <name>Mg(2+)</name>
        <dbReference type="ChEBI" id="CHEBI:18420"/>
        <note>catalytic</note>
    </ligand>
</feature>
<comment type="subcellular location">
    <subcellularLocation>
        <location evidence="6">Cytoplasm</location>
    </subcellularLocation>
</comment>
<feature type="binding site" evidence="6">
    <location>
        <begin position="190"/>
        <end position="192"/>
    </location>
    <ligand>
        <name>substrate</name>
    </ligand>
</feature>
<comment type="pathway">
    <text evidence="6">Carbohydrate degradation; glycolysis; D-glyceraldehyde 3-phosphate and glycerone phosphate from D-glucose: step 3/4.</text>
</comment>
<dbReference type="GO" id="GO:0047334">
    <property type="term" value="F:diphosphate-fructose-6-phosphate 1-phosphotransferase activity"/>
    <property type="evidence" value="ECO:0007669"/>
    <property type="project" value="UniProtKB-EC"/>
</dbReference>
<keyword evidence="6" id="KW-0324">Glycolysis</keyword>
<comment type="cofactor">
    <cofactor evidence="1 6">
        <name>Mg(2+)</name>
        <dbReference type="ChEBI" id="CHEBI:18420"/>
    </cofactor>
</comment>
<evidence type="ECO:0000256" key="4">
    <source>
        <dbReference type="ARBA" id="ARBA00022777"/>
    </source>
</evidence>
<dbReference type="Gene3D" id="3.40.50.460">
    <property type="entry name" value="Phosphofructokinase domain"/>
    <property type="match status" value="1"/>
</dbReference>